<dbReference type="RefSeq" id="WP_171473546.1">
    <property type="nucleotide sequence ID" value="NZ_CP053452.2"/>
</dbReference>
<feature type="chain" id="PRO_5026666407" evidence="1">
    <location>
        <begin position="23"/>
        <end position="462"/>
    </location>
</feature>
<keyword evidence="3" id="KW-1185">Reference proteome</keyword>
<gene>
    <name evidence="2" type="ORF">FTUN_5923</name>
</gene>
<name>A0A6M5YWD0_9BACT</name>
<evidence type="ECO:0000256" key="1">
    <source>
        <dbReference type="SAM" id="SignalP"/>
    </source>
</evidence>
<evidence type="ECO:0000313" key="3">
    <source>
        <dbReference type="Proteomes" id="UP000503447"/>
    </source>
</evidence>
<feature type="signal peptide" evidence="1">
    <location>
        <begin position="1"/>
        <end position="22"/>
    </location>
</feature>
<protein>
    <submittedName>
        <fullName evidence="2">Uncharacterized protein</fullName>
    </submittedName>
</protein>
<evidence type="ECO:0000313" key="2">
    <source>
        <dbReference type="EMBL" id="QJW98335.1"/>
    </source>
</evidence>
<organism evidence="2 3">
    <name type="scientific">Frigoriglobus tundricola</name>
    <dbReference type="NCBI Taxonomy" id="2774151"/>
    <lineage>
        <taxon>Bacteria</taxon>
        <taxon>Pseudomonadati</taxon>
        <taxon>Planctomycetota</taxon>
        <taxon>Planctomycetia</taxon>
        <taxon>Gemmatales</taxon>
        <taxon>Gemmataceae</taxon>
        <taxon>Frigoriglobus</taxon>
    </lineage>
</organism>
<dbReference type="KEGG" id="ftj:FTUN_5923"/>
<reference evidence="3" key="1">
    <citation type="submission" date="2020-05" db="EMBL/GenBank/DDBJ databases">
        <title>Frigoriglobus tundricola gen. nov., sp. nov., a psychrotolerant cellulolytic planctomycete of the family Gemmataceae with two divergent copies of 16S rRNA gene.</title>
        <authorList>
            <person name="Kulichevskaya I.S."/>
            <person name="Ivanova A.A."/>
            <person name="Naumoff D.G."/>
            <person name="Beletsky A.V."/>
            <person name="Rijpstra W.I.C."/>
            <person name="Sinninghe Damste J.S."/>
            <person name="Mardanov A.V."/>
            <person name="Ravin N.V."/>
            <person name="Dedysh S.N."/>
        </authorList>
    </citation>
    <scope>NUCLEOTIDE SEQUENCE [LARGE SCALE GENOMIC DNA]</scope>
    <source>
        <strain evidence="3">PL17</strain>
    </source>
</reference>
<sequence>MRCRWPLFALAHVLAVTFAATAQPPIEPKDGKYVVPLTVDAVAPVRPALKYRLLPDIREVQSGNQVQAFYKCFFEQNHLFHSKESTDKQQKWRAAPLKDLAQEKELVNYGGAAVKQAYYAARLDTVDWQLLNQMRSDGTGLLLPDVQQMRMLATVLTVRVRGEIARGEFDAALQTLQTMFALARTFNEQPTLIGHLVGAALAMIALGEVEEFVQQPGAPNLFWALTDLPAPFIDLRKGVHVEKLLVTKEYDGLQKAVPIPEDALGALIKSLDTLLGPDRKADARPSAWYAKQAGDPAAVAAATERLSGFGHKPADLAKLSPLQLIVMDDRAQYEADMDEFAKWTNVPFWQIPPELVLPKPRPGAFAQLLPVFNKVLHAKVRVHQTVAQLTASEGVRAYAADNRGQLPIALDAVKLPVPADPMTGKPFVYELKDGRALIRGTPPRGLETWPTYNRVYAVTVRK</sequence>
<proteinExistence type="predicted"/>
<accession>A0A6M5YWD0</accession>
<dbReference type="EMBL" id="CP053452">
    <property type="protein sequence ID" value="QJW98335.1"/>
    <property type="molecule type" value="Genomic_DNA"/>
</dbReference>
<dbReference type="AlphaFoldDB" id="A0A6M5YWD0"/>
<dbReference type="Proteomes" id="UP000503447">
    <property type="component" value="Chromosome"/>
</dbReference>
<keyword evidence="1" id="KW-0732">Signal</keyword>